<dbReference type="OMA" id="CVEGQFE"/>
<dbReference type="HOGENOM" id="CLU_064194_2_1_1"/>
<dbReference type="InterPro" id="IPR003829">
    <property type="entry name" value="Pirin_N_dom"/>
</dbReference>
<dbReference type="PANTHER" id="PTHR43212">
    <property type="entry name" value="QUERCETIN 2,3-DIOXYGENASE"/>
    <property type="match status" value="1"/>
</dbReference>
<evidence type="ECO:0000259" key="4">
    <source>
        <dbReference type="Pfam" id="PF17954"/>
    </source>
</evidence>
<gene>
    <name evidence="5" type="ORF">GSPATT00017719001</name>
</gene>
<accession>A0DK08</accession>
<dbReference type="RefSeq" id="XP_001450772.1">
    <property type="nucleotide sequence ID" value="XM_001450735.2"/>
</dbReference>
<comment type="similarity">
    <text evidence="1 2">Belongs to the pirin family.</text>
</comment>
<dbReference type="Pfam" id="PF02678">
    <property type="entry name" value="Pirin"/>
    <property type="match status" value="1"/>
</dbReference>
<keyword evidence="6" id="KW-1185">Reference proteome</keyword>
<dbReference type="GeneID" id="5036557"/>
<dbReference type="AlphaFoldDB" id="A0DK08"/>
<dbReference type="InterPro" id="IPR011051">
    <property type="entry name" value="RmlC_Cupin_sf"/>
</dbReference>
<dbReference type="InterPro" id="IPR041602">
    <property type="entry name" value="Quercetinase_C"/>
</dbReference>
<dbReference type="eggNOG" id="ENOG502RXW4">
    <property type="taxonomic scope" value="Eukaryota"/>
</dbReference>
<dbReference type="GO" id="GO:0051213">
    <property type="term" value="F:dioxygenase activity"/>
    <property type="evidence" value="ECO:0000318"/>
    <property type="project" value="GO_Central"/>
</dbReference>
<evidence type="ECO:0000256" key="1">
    <source>
        <dbReference type="ARBA" id="ARBA00008416"/>
    </source>
</evidence>
<dbReference type="Pfam" id="PF17954">
    <property type="entry name" value="Pirin_C_2"/>
    <property type="match status" value="1"/>
</dbReference>
<dbReference type="OrthoDB" id="198735at2759"/>
<dbReference type="InterPro" id="IPR014710">
    <property type="entry name" value="RmlC-like_jellyroll"/>
</dbReference>
<evidence type="ECO:0000256" key="2">
    <source>
        <dbReference type="RuleBase" id="RU003457"/>
    </source>
</evidence>
<proteinExistence type="inferred from homology"/>
<dbReference type="Gene3D" id="2.60.120.10">
    <property type="entry name" value="Jelly Rolls"/>
    <property type="match status" value="2"/>
</dbReference>
<dbReference type="EMBL" id="CT868463">
    <property type="protein sequence ID" value="CAK83375.1"/>
    <property type="molecule type" value="Genomic_DNA"/>
</dbReference>
<evidence type="ECO:0000313" key="6">
    <source>
        <dbReference type="Proteomes" id="UP000000600"/>
    </source>
</evidence>
<dbReference type="PANTHER" id="PTHR43212:SF3">
    <property type="entry name" value="QUERCETIN 2,3-DIOXYGENASE"/>
    <property type="match status" value="1"/>
</dbReference>
<evidence type="ECO:0008006" key="7">
    <source>
        <dbReference type="Google" id="ProtNLM"/>
    </source>
</evidence>
<dbReference type="KEGG" id="ptm:GSPATT00017719001"/>
<evidence type="ECO:0000313" key="5">
    <source>
        <dbReference type="EMBL" id="CAK83375.1"/>
    </source>
</evidence>
<dbReference type="STRING" id="5888.A0DK08"/>
<dbReference type="InterPro" id="IPR012093">
    <property type="entry name" value="Pirin"/>
</dbReference>
<dbReference type="InParanoid" id="A0DK08"/>
<protein>
    <recommendedName>
        <fullName evidence="7">Pirin N-terminal domain-containing protein</fullName>
    </recommendedName>
</protein>
<dbReference type="Proteomes" id="UP000000600">
    <property type="component" value="Unassembled WGS sequence"/>
</dbReference>
<reference evidence="5 6" key="1">
    <citation type="journal article" date="2006" name="Nature">
        <title>Global trends of whole-genome duplications revealed by the ciliate Paramecium tetraurelia.</title>
        <authorList>
            <consortium name="Genoscope"/>
            <person name="Aury J.-M."/>
            <person name="Jaillon O."/>
            <person name="Duret L."/>
            <person name="Noel B."/>
            <person name="Jubin C."/>
            <person name="Porcel B.M."/>
            <person name="Segurens B."/>
            <person name="Daubin V."/>
            <person name="Anthouard V."/>
            <person name="Aiach N."/>
            <person name="Arnaiz O."/>
            <person name="Billaut A."/>
            <person name="Beisson J."/>
            <person name="Blanc I."/>
            <person name="Bouhouche K."/>
            <person name="Camara F."/>
            <person name="Duharcourt S."/>
            <person name="Guigo R."/>
            <person name="Gogendeau D."/>
            <person name="Katinka M."/>
            <person name="Keller A.-M."/>
            <person name="Kissmehl R."/>
            <person name="Klotz C."/>
            <person name="Koll F."/>
            <person name="Le Moue A."/>
            <person name="Lepere C."/>
            <person name="Malinsky S."/>
            <person name="Nowacki M."/>
            <person name="Nowak J.K."/>
            <person name="Plattner H."/>
            <person name="Poulain J."/>
            <person name="Ruiz F."/>
            <person name="Serrano V."/>
            <person name="Zagulski M."/>
            <person name="Dessen P."/>
            <person name="Betermier M."/>
            <person name="Weissenbach J."/>
            <person name="Scarpelli C."/>
            <person name="Schachter V."/>
            <person name="Sperling L."/>
            <person name="Meyer E."/>
            <person name="Cohen J."/>
            <person name="Wincker P."/>
        </authorList>
    </citation>
    <scope>NUCLEOTIDE SEQUENCE [LARGE SCALE GENOMIC DNA]</scope>
    <source>
        <strain evidence="5 6">Stock d4-2</strain>
    </source>
</reference>
<feature type="domain" description="Quercetin 2,3-dioxygenase C-terminal cupin" evidence="4">
    <location>
        <begin position="171"/>
        <end position="255"/>
    </location>
</feature>
<feature type="domain" description="Pirin N-terminal" evidence="3">
    <location>
        <begin position="29"/>
        <end position="134"/>
    </location>
</feature>
<dbReference type="SUPFAM" id="SSF51182">
    <property type="entry name" value="RmlC-like cupins"/>
    <property type="match status" value="1"/>
</dbReference>
<organism evidence="5 6">
    <name type="scientific">Paramecium tetraurelia</name>
    <dbReference type="NCBI Taxonomy" id="5888"/>
    <lineage>
        <taxon>Eukaryota</taxon>
        <taxon>Sar</taxon>
        <taxon>Alveolata</taxon>
        <taxon>Ciliophora</taxon>
        <taxon>Intramacronucleata</taxon>
        <taxon>Oligohymenophorea</taxon>
        <taxon>Peniculida</taxon>
        <taxon>Parameciidae</taxon>
        <taxon>Paramecium</taxon>
    </lineage>
</organism>
<dbReference type="CDD" id="cd02910">
    <property type="entry name" value="cupin_Yhhw_N"/>
    <property type="match status" value="1"/>
</dbReference>
<name>A0DK08_PARTE</name>
<sequence length="257" mass="29576">MFIHIPAKNLYVSEPDPRHFGNPKNDDPKVNWLKSRFHFSFAEYYDPSNQSFGALTVMNDDLVQPNKGFGEHPHQNMEIVTYIVQGELTHEDSKGNKESLGRGSAQYMSAGSGVFHSEYNLSKKEVCRFIQIWIKPRQTNTKVQYKSYRGENGQANNKWFHLVGDLQGNSQAPAKINQDTNIWVSEFSTEQRFEIKEGRQAYLLCVEGQFEMTIDSKQPLQELKSQLINQYDGVKLFKSIVLKPIDKAHVLLVEMNK</sequence>
<evidence type="ECO:0000259" key="3">
    <source>
        <dbReference type="Pfam" id="PF02678"/>
    </source>
</evidence>